<keyword evidence="6" id="KW-1185">Reference proteome</keyword>
<reference evidence="5 6" key="1">
    <citation type="journal article" date="2012" name="New Phytol.">
        <title>Insight into trade-off between wood decay and parasitism from the genome of a fungal forest pathogen.</title>
        <authorList>
            <person name="Olson A."/>
            <person name="Aerts A."/>
            <person name="Asiegbu F."/>
            <person name="Belbahri L."/>
            <person name="Bouzid O."/>
            <person name="Broberg A."/>
            <person name="Canback B."/>
            <person name="Coutinho P.M."/>
            <person name="Cullen D."/>
            <person name="Dalman K."/>
            <person name="Deflorio G."/>
            <person name="van Diepen L.T."/>
            <person name="Dunand C."/>
            <person name="Duplessis S."/>
            <person name="Durling M."/>
            <person name="Gonthier P."/>
            <person name="Grimwood J."/>
            <person name="Fossdal C.G."/>
            <person name="Hansson D."/>
            <person name="Henrissat B."/>
            <person name="Hietala A."/>
            <person name="Himmelstrand K."/>
            <person name="Hoffmeister D."/>
            <person name="Hogberg N."/>
            <person name="James T.Y."/>
            <person name="Karlsson M."/>
            <person name="Kohler A."/>
            <person name="Kues U."/>
            <person name="Lee Y.H."/>
            <person name="Lin Y.C."/>
            <person name="Lind M."/>
            <person name="Lindquist E."/>
            <person name="Lombard V."/>
            <person name="Lucas S."/>
            <person name="Lunden K."/>
            <person name="Morin E."/>
            <person name="Murat C."/>
            <person name="Park J."/>
            <person name="Raffaello T."/>
            <person name="Rouze P."/>
            <person name="Salamov A."/>
            <person name="Schmutz J."/>
            <person name="Solheim H."/>
            <person name="Stahlberg J."/>
            <person name="Velez H."/>
            <person name="de Vries R.P."/>
            <person name="Wiebenga A."/>
            <person name="Woodward S."/>
            <person name="Yakovlev I."/>
            <person name="Garbelotto M."/>
            <person name="Martin F."/>
            <person name="Grigoriev I.V."/>
            <person name="Stenlid J."/>
        </authorList>
    </citation>
    <scope>NUCLEOTIDE SEQUENCE [LARGE SCALE GENOMIC DNA]</scope>
    <source>
        <strain evidence="5 6">TC 32-1</strain>
    </source>
</reference>
<dbReference type="Gene3D" id="6.10.20.40">
    <property type="entry name" value="TEA/ATTS domain"/>
    <property type="match status" value="1"/>
</dbReference>
<dbReference type="InterPro" id="IPR000818">
    <property type="entry name" value="TEA/ATTS_dom"/>
</dbReference>
<gene>
    <name evidence="5" type="ORF">HETIRDRAFT_425053</name>
</gene>
<name>W4KK08_HETIT</name>
<feature type="compositionally biased region" description="Polar residues" evidence="3">
    <location>
        <begin position="153"/>
        <end position="162"/>
    </location>
</feature>
<dbReference type="Proteomes" id="UP000030671">
    <property type="component" value="Unassembled WGS sequence"/>
</dbReference>
<dbReference type="OrthoDB" id="10006572at2759"/>
<evidence type="ECO:0000259" key="4">
    <source>
        <dbReference type="PROSITE" id="PS51088"/>
    </source>
</evidence>
<evidence type="ECO:0000313" key="5">
    <source>
        <dbReference type="EMBL" id="ETW86039.1"/>
    </source>
</evidence>
<dbReference type="eggNOG" id="ENOG502SHV7">
    <property type="taxonomic scope" value="Eukaryota"/>
</dbReference>
<dbReference type="Pfam" id="PF01285">
    <property type="entry name" value="TEA"/>
    <property type="match status" value="1"/>
</dbReference>
<feature type="DNA-binding region" description="TEA" evidence="2">
    <location>
        <begin position="31"/>
        <end position="103"/>
    </location>
</feature>
<dbReference type="EMBL" id="KI925455">
    <property type="protein sequence ID" value="ETW86039.1"/>
    <property type="molecule type" value="Genomic_DNA"/>
</dbReference>
<proteinExistence type="inferred from homology"/>
<comment type="similarity">
    <text evidence="1">Belongs to the TEC1 family.</text>
</comment>
<evidence type="ECO:0000313" key="6">
    <source>
        <dbReference type="Proteomes" id="UP000030671"/>
    </source>
</evidence>
<evidence type="ECO:0000256" key="3">
    <source>
        <dbReference type="SAM" id="MobiDB-lite"/>
    </source>
</evidence>
<dbReference type="AlphaFoldDB" id="W4KK08"/>
<dbReference type="KEGG" id="hir:HETIRDRAFT_425053"/>
<feature type="region of interest" description="Disordered" evidence="3">
    <location>
        <begin position="1"/>
        <end position="35"/>
    </location>
</feature>
<dbReference type="GeneID" id="20674017"/>
<organism evidence="5 6">
    <name type="scientific">Heterobasidion irregulare (strain TC 32-1)</name>
    <dbReference type="NCBI Taxonomy" id="747525"/>
    <lineage>
        <taxon>Eukaryota</taxon>
        <taxon>Fungi</taxon>
        <taxon>Dikarya</taxon>
        <taxon>Basidiomycota</taxon>
        <taxon>Agaricomycotina</taxon>
        <taxon>Agaricomycetes</taxon>
        <taxon>Russulales</taxon>
        <taxon>Bondarzewiaceae</taxon>
        <taxon>Heterobasidion</taxon>
        <taxon>Heterobasidion annosum species complex</taxon>
    </lineage>
</organism>
<dbReference type="InterPro" id="IPR038096">
    <property type="entry name" value="TEA/ATTS_sf"/>
</dbReference>
<feature type="domain" description="TEA" evidence="4">
    <location>
        <begin position="31"/>
        <end position="103"/>
    </location>
</feature>
<dbReference type="PROSITE" id="PS51088">
    <property type="entry name" value="TEA_2"/>
    <property type="match status" value="1"/>
</dbReference>
<dbReference type="SMART" id="SM00426">
    <property type="entry name" value="TEA"/>
    <property type="match status" value="1"/>
</dbReference>
<feature type="compositionally biased region" description="Low complexity" evidence="3">
    <location>
        <begin position="439"/>
        <end position="449"/>
    </location>
</feature>
<feature type="region of interest" description="Disordered" evidence="3">
    <location>
        <begin position="127"/>
        <end position="168"/>
    </location>
</feature>
<evidence type="ECO:0000256" key="2">
    <source>
        <dbReference type="PROSITE-ProRule" id="PRU00505"/>
    </source>
</evidence>
<dbReference type="RefSeq" id="XP_009542824.1">
    <property type="nucleotide sequence ID" value="XM_009544529.1"/>
</dbReference>
<protein>
    <recommendedName>
        <fullName evidence="4">TEA domain-containing protein</fullName>
    </recommendedName>
</protein>
<evidence type="ECO:0000256" key="1">
    <source>
        <dbReference type="ARBA" id="ARBA00008421"/>
    </source>
</evidence>
<accession>W4KK08</accession>
<feature type="region of interest" description="Disordered" evidence="3">
    <location>
        <begin position="430"/>
        <end position="449"/>
    </location>
</feature>
<dbReference type="GO" id="GO:0003700">
    <property type="term" value="F:DNA-binding transcription factor activity"/>
    <property type="evidence" value="ECO:0007669"/>
    <property type="project" value="InterPro"/>
</dbReference>
<dbReference type="InParanoid" id="W4KK08"/>
<feature type="compositionally biased region" description="Low complexity" evidence="3">
    <location>
        <begin position="1"/>
        <end position="19"/>
    </location>
</feature>
<dbReference type="HOGENOM" id="CLU_039062_0_0_1"/>
<sequence>MPHSSPADPSPSPSSDSKSLTPQRKHRKMLKDGTSEVWPESVEKIFVQGLRQYWDSPWATYSRGRSRWRNQFLVDFLASNGIQRTKKQVASHIQVLRNMWKGEPEYQLVAGGEELFQENGLLAPANLKERSPDSVASEISVKEEQRDAFSPLTPATPNSASDYSFDDMRGSHLPSSGALAFSPHPRSSQLYLTPLSPFSSPSRVAEQRPAKDESLALSSPFIFPETSRTPFSTFPLPLSHLPPNSLSSLSLWADGMQPLTVDVDRLVDASRSPVHPSAAVRVCLNIKLSLAPLDTPGAPMLYGFQAALTFAAPWTSTAQCITRVHGADGSQQEEVGTFEALAPGGTAATAASSGASPAGGGNASQPVAALFPDSCLARCRWLPAGVETRITQHVIVDNEELAYIVYELHRPFDAVPAAEFVGFNMESRTRTPLPLSHRPQPSSSSVDLLSPASSLYPVNWSSPSTPFTPRMDEAPFFSCPQSNTGAPLPHLSPSDMAHTHTPHYSYPSSALFS</sequence>
<dbReference type="STRING" id="747525.W4KK08"/>